<evidence type="ECO:0000256" key="9">
    <source>
        <dbReference type="ARBA" id="ARBA00022741"/>
    </source>
</evidence>
<keyword evidence="11 13" id="KW-0067">ATP-binding</keyword>
<dbReference type="RefSeq" id="WP_115931233.1">
    <property type="nucleotide sequence ID" value="NZ_QREH01000001.1"/>
</dbReference>
<feature type="binding site" evidence="13 14">
    <location>
        <begin position="62"/>
        <end position="65"/>
    </location>
    <ligand>
        <name>substrate</name>
    </ligand>
</feature>
<evidence type="ECO:0000256" key="14">
    <source>
        <dbReference type="PIRSR" id="PIRSR000724-1"/>
    </source>
</evidence>
<evidence type="ECO:0000256" key="16">
    <source>
        <dbReference type="RuleBase" id="RU000532"/>
    </source>
</evidence>
<dbReference type="InterPro" id="IPR015824">
    <property type="entry name" value="Phosphoglycerate_kinase_N"/>
</dbReference>
<keyword evidence="19" id="KW-1185">Reference proteome</keyword>
<feature type="binding site" evidence="13">
    <location>
        <position position="174"/>
    </location>
    <ligand>
        <name>substrate</name>
    </ligand>
</feature>
<feature type="binding site" evidence="13">
    <location>
        <position position="121"/>
    </location>
    <ligand>
        <name>substrate</name>
    </ligand>
</feature>
<evidence type="ECO:0000256" key="3">
    <source>
        <dbReference type="ARBA" id="ARBA00008982"/>
    </source>
</evidence>
<dbReference type="OrthoDB" id="9808460at2"/>
<sequence length="445" mass="45893">MTAKTLDDLLEAGVAGRHVLVRSDLNVPLEDGAVADDGRIRASLPVITALADAGARVVVMAHLGRPKGTADPAFSLRPAAERMAELAGREVRLAADVTGASAREESANLADGGILLLENVRFDPRETSKDEAERAELAAEMAALTGGSGSSESTQATPATPGAYVDDAFGAVHRRHASVYDIAGLLPSYQGGLVSRELDVLSRLTGEPDRPYVVVLGGSKVSDKLAVIDNLMDRADTLLIGGGMLFTFLKAQGHEVGASLLEEDQIPVVTEYLERAAKGGCRIVLPTDIVMASAFAADAEHEVLPVAALTSGAHGASALGLDIGPETRVAFGEEIRRAETVFWNGPMGVFEFEAFAHGTRTVAQSLTESTGLTVVGGGDSAAAVRALGFDDKQFGHISTGGGASLEYLEGKSLPGIDALERSAAGHGTGHGTDRSAGHDAAQAGA</sequence>
<dbReference type="PROSITE" id="PS00111">
    <property type="entry name" value="PGLYCERATE_KINASE"/>
    <property type="match status" value="1"/>
</dbReference>
<dbReference type="GO" id="GO:0005524">
    <property type="term" value="F:ATP binding"/>
    <property type="evidence" value="ECO:0007669"/>
    <property type="project" value="UniProtKB-KW"/>
</dbReference>
<evidence type="ECO:0000256" key="7">
    <source>
        <dbReference type="ARBA" id="ARBA00022490"/>
    </source>
</evidence>
<evidence type="ECO:0000256" key="8">
    <source>
        <dbReference type="ARBA" id="ARBA00022679"/>
    </source>
</evidence>
<dbReference type="HAMAP" id="MF_00145">
    <property type="entry name" value="Phosphoglyc_kinase"/>
    <property type="match status" value="1"/>
</dbReference>
<dbReference type="Pfam" id="PF00162">
    <property type="entry name" value="PGK"/>
    <property type="match status" value="1"/>
</dbReference>
<gene>
    <name evidence="13" type="primary">pgk</name>
    <name evidence="18" type="ORF">C8E99_0843</name>
</gene>
<evidence type="ECO:0000256" key="13">
    <source>
        <dbReference type="HAMAP-Rule" id="MF_00145"/>
    </source>
</evidence>
<accession>A0A3D9LCY6</accession>
<dbReference type="GO" id="GO:0043531">
    <property type="term" value="F:ADP binding"/>
    <property type="evidence" value="ECO:0007669"/>
    <property type="project" value="TreeGrafter"/>
</dbReference>
<dbReference type="Proteomes" id="UP000256727">
    <property type="component" value="Unassembled WGS sequence"/>
</dbReference>
<feature type="binding site" evidence="14">
    <location>
        <position position="39"/>
    </location>
    <ligand>
        <name>(2R)-3-phosphoglycerate</name>
        <dbReference type="ChEBI" id="CHEBI:58272"/>
    </ligand>
</feature>
<comment type="subcellular location">
    <subcellularLocation>
        <location evidence="13">Cytoplasm</location>
    </subcellularLocation>
</comment>
<dbReference type="SUPFAM" id="SSF53748">
    <property type="entry name" value="Phosphoglycerate kinase"/>
    <property type="match status" value="1"/>
</dbReference>
<reference evidence="18 19" key="1">
    <citation type="submission" date="2018-07" db="EMBL/GenBank/DDBJ databases">
        <title>Sequencing the genomes of 1000 actinobacteria strains.</title>
        <authorList>
            <person name="Klenk H.-P."/>
        </authorList>
    </citation>
    <scope>NUCLEOTIDE SEQUENCE [LARGE SCALE GENOMIC DNA]</scope>
    <source>
        <strain evidence="18 19">DSM 14442</strain>
    </source>
</reference>
<dbReference type="InterPro" id="IPR036043">
    <property type="entry name" value="Phosphoglycerate_kinase_sf"/>
</dbReference>
<dbReference type="UniPathway" id="UPA00109">
    <property type="reaction ID" value="UER00185"/>
</dbReference>
<dbReference type="PRINTS" id="PR00477">
    <property type="entry name" value="PHGLYCKINASE"/>
</dbReference>
<evidence type="ECO:0000256" key="5">
    <source>
        <dbReference type="ARBA" id="ARBA00013061"/>
    </source>
</evidence>
<evidence type="ECO:0000256" key="12">
    <source>
        <dbReference type="ARBA" id="ARBA00023152"/>
    </source>
</evidence>
<evidence type="ECO:0000256" key="1">
    <source>
        <dbReference type="ARBA" id="ARBA00000642"/>
    </source>
</evidence>
<dbReference type="GO" id="GO:0005829">
    <property type="term" value="C:cytosol"/>
    <property type="evidence" value="ECO:0007669"/>
    <property type="project" value="TreeGrafter"/>
</dbReference>
<feature type="binding site" evidence="13 15">
    <location>
        <position position="224"/>
    </location>
    <ligand>
        <name>ATP</name>
        <dbReference type="ChEBI" id="CHEBI:30616"/>
    </ligand>
</feature>
<keyword evidence="7 13" id="KW-0963">Cytoplasm</keyword>
<evidence type="ECO:0000256" key="2">
    <source>
        <dbReference type="ARBA" id="ARBA00004838"/>
    </source>
</evidence>
<evidence type="ECO:0000256" key="10">
    <source>
        <dbReference type="ARBA" id="ARBA00022777"/>
    </source>
</evidence>
<comment type="similarity">
    <text evidence="3 13 16">Belongs to the phosphoglycerate kinase family.</text>
</comment>
<comment type="caution">
    <text evidence="18">The sequence shown here is derived from an EMBL/GenBank/DDBJ whole genome shotgun (WGS) entry which is preliminary data.</text>
</comment>
<evidence type="ECO:0000256" key="4">
    <source>
        <dbReference type="ARBA" id="ARBA00011245"/>
    </source>
</evidence>
<dbReference type="EC" id="2.7.2.3" evidence="5 13"/>
<comment type="subunit">
    <text evidence="4 13">Monomer.</text>
</comment>
<dbReference type="GO" id="GO:0006094">
    <property type="term" value="P:gluconeogenesis"/>
    <property type="evidence" value="ECO:0007669"/>
    <property type="project" value="TreeGrafter"/>
</dbReference>
<dbReference type="PIRSF" id="PIRSF000724">
    <property type="entry name" value="Pgk"/>
    <property type="match status" value="1"/>
</dbReference>
<feature type="binding site" evidence="13">
    <location>
        <position position="320"/>
    </location>
    <ligand>
        <name>ATP</name>
        <dbReference type="ChEBI" id="CHEBI:30616"/>
    </ligand>
</feature>
<organism evidence="18 19">
    <name type="scientific">Citricoccus muralis</name>
    <dbReference type="NCBI Taxonomy" id="169134"/>
    <lineage>
        <taxon>Bacteria</taxon>
        <taxon>Bacillati</taxon>
        <taxon>Actinomycetota</taxon>
        <taxon>Actinomycetes</taxon>
        <taxon>Micrococcales</taxon>
        <taxon>Micrococcaceae</taxon>
        <taxon>Citricoccus</taxon>
    </lineage>
</organism>
<comment type="pathway">
    <text evidence="2 13">Carbohydrate degradation; glycolysis; pyruvate from D-glyceraldehyde 3-phosphate: step 2/5.</text>
</comment>
<dbReference type="FunFam" id="3.40.50.1260:FF:000006">
    <property type="entry name" value="Phosphoglycerate kinase"/>
    <property type="match status" value="1"/>
</dbReference>
<feature type="binding site" evidence="14">
    <location>
        <position position="174"/>
    </location>
    <ligand>
        <name>(2R)-3-phosphoglycerate</name>
        <dbReference type="ChEBI" id="CHEBI:58272"/>
    </ligand>
</feature>
<feature type="binding site" evidence="13 15">
    <location>
        <begin position="377"/>
        <end position="380"/>
    </location>
    <ligand>
        <name>ATP</name>
        <dbReference type="ChEBI" id="CHEBI:30616"/>
    </ligand>
</feature>
<dbReference type="InterPro" id="IPR015911">
    <property type="entry name" value="Phosphoglycerate_kinase_CS"/>
</dbReference>
<dbReference type="FunFam" id="3.40.50.1260:FF:000031">
    <property type="entry name" value="Phosphoglycerate kinase 1"/>
    <property type="match status" value="1"/>
</dbReference>
<evidence type="ECO:0000256" key="11">
    <source>
        <dbReference type="ARBA" id="ARBA00022840"/>
    </source>
</evidence>
<protein>
    <recommendedName>
        <fullName evidence="6 13">Phosphoglycerate kinase</fullName>
        <ecNumber evidence="5 13">2.7.2.3</ecNumber>
    </recommendedName>
</protein>
<keyword evidence="10 13" id="KW-0418">Kinase</keyword>
<dbReference type="PANTHER" id="PTHR11406:SF23">
    <property type="entry name" value="PHOSPHOGLYCERATE KINASE 1, CHLOROPLASTIC-RELATED"/>
    <property type="match status" value="1"/>
</dbReference>
<keyword evidence="12 13" id="KW-0324">Glycolysis</keyword>
<comment type="catalytic activity">
    <reaction evidence="1 13 16">
        <text>(2R)-3-phosphoglycerate + ATP = (2R)-3-phospho-glyceroyl phosphate + ADP</text>
        <dbReference type="Rhea" id="RHEA:14801"/>
        <dbReference type="ChEBI" id="CHEBI:30616"/>
        <dbReference type="ChEBI" id="CHEBI:57604"/>
        <dbReference type="ChEBI" id="CHEBI:58272"/>
        <dbReference type="ChEBI" id="CHEBI:456216"/>
        <dbReference type="EC" id="2.7.2.3"/>
    </reaction>
</comment>
<keyword evidence="8 13" id="KW-0808">Transferase</keyword>
<feature type="region of interest" description="Disordered" evidence="17">
    <location>
        <begin position="421"/>
        <end position="445"/>
    </location>
</feature>
<feature type="binding site" evidence="13">
    <location>
        <position position="39"/>
    </location>
    <ligand>
        <name>substrate</name>
    </ligand>
</feature>
<proteinExistence type="inferred from homology"/>
<evidence type="ECO:0000313" key="19">
    <source>
        <dbReference type="Proteomes" id="UP000256727"/>
    </source>
</evidence>
<evidence type="ECO:0000256" key="6">
    <source>
        <dbReference type="ARBA" id="ARBA00016471"/>
    </source>
</evidence>
<dbReference type="GO" id="GO:0006096">
    <property type="term" value="P:glycolytic process"/>
    <property type="evidence" value="ECO:0007669"/>
    <property type="project" value="UniProtKB-UniRule"/>
</dbReference>
<dbReference type="GO" id="GO:0004618">
    <property type="term" value="F:phosphoglycerate kinase activity"/>
    <property type="evidence" value="ECO:0007669"/>
    <property type="project" value="UniProtKB-UniRule"/>
</dbReference>
<evidence type="ECO:0000256" key="15">
    <source>
        <dbReference type="PIRSR" id="PIRSR000724-2"/>
    </source>
</evidence>
<dbReference type="EMBL" id="QREH01000001">
    <property type="protein sequence ID" value="REE03043.1"/>
    <property type="molecule type" value="Genomic_DNA"/>
</dbReference>
<feature type="binding site" evidence="13 14">
    <location>
        <begin position="24"/>
        <end position="26"/>
    </location>
    <ligand>
        <name>substrate</name>
    </ligand>
</feature>
<name>A0A3D9LCY6_9MICC</name>
<feature type="binding site" evidence="14">
    <location>
        <position position="121"/>
    </location>
    <ligand>
        <name>(2R)-3-phosphoglycerate</name>
        <dbReference type="ChEBI" id="CHEBI:58272"/>
    </ligand>
</feature>
<feature type="binding site" evidence="13 15">
    <location>
        <position position="351"/>
    </location>
    <ligand>
        <name>ATP</name>
        <dbReference type="ChEBI" id="CHEBI:30616"/>
    </ligand>
</feature>
<evidence type="ECO:0000313" key="18">
    <source>
        <dbReference type="EMBL" id="REE03043.1"/>
    </source>
</evidence>
<dbReference type="Gene3D" id="3.40.50.1260">
    <property type="entry name" value="Phosphoglycerate kinase, N-terminal domain"/>
    <property type="match status" value="2"/>
</dbReference>
<dbReference type="AlphaFoldDB" id="A0A3D9LCY6"/>
<dbReference type="InterPro" id="IPR001576">
    <property type="entry name" value="Phosphoglycerate_kinase"/>
</dbReference>
<dbReference type="PANTHER" id="PTHR11406">
    <property type="entry name" value="PHOSPHOGLYCERATE KINASE"/>
    <property type="match status" value="1"/>
</dbReference>
<evidence type="ECO:0000256" key="17">
    <source>
        <dbReference type="SAM" id="MobiDB-lite"/>
    </source>
</evidence>
<keyword evidence="9 13" id="KW-0547">Nucleotide-binding</keyword>